<sequence>MFCMITPFKVTNDAPIHYCDVAAIDHINANNNE</sequence>
<dbReference type="AlphaFoldDB" id="A0A239MEM3"/>
<evidence type="ECO:0000313" key="1">
    <source>
        <dbReference type="EMBL" id="SNT40643.1"/>
    </source>
</evidence>
<dbReference type="EMBL" id="FZOT01000049">
    <property type="protein sequence ID" value="SNT40643.1"/>
    <property type="molecule type" value="Genomic_DNA"/>
</dbReference>
<proteinExistence type="predicted"/>
<organism evidence="1 2">
    <name type="scientific">Noviherbaspirillum humi</name>
    <dbReference type="NCBI Taxonomy" id="1688639"/>
    <lineage>
        <taxon>Bacteria</taxon>
        <taxon>Pseudomonadati</taxon>
        <taxon>Pseudomonadota</taxon>
        <taxon>Betaproteobacteria</taxon>
        <taxon>Burkholderiales</taxon>
        <taxon>Oxalobacteraceae</taxon>
        <taxon>Noviherbaspirillum</taxon>
    </lineage>
</organism>
<dbReference type="Proteomes" id="UP000198284">
    <property type="component" value="Unassembled WGS sequence"/>
</dbReference>
<accession>A0A239MEM3</accession>
<name>A0A239MEM3_9BURK</name>
<protein>
    <submittedName>
        <fullName evidence="1">Uncharacterized protein</fullName>
    </submittedName>
</protein>
<evidence type="ECO:0000313" key="2">
    <source>
        <dbReference type="Proteomes" id="UP000198284"/>
    </source>
</evidence>
<gene>
    <name evidence="1" type="ORF">SAMN06265795_1491</name>
</gene>
<keyword evidence="2" id="KW-1185">Reference proteome</keyword>
<reference evidence="1 2" key="1">
    <citation type="submission" date="2017-06" db="EMBL/GenBank/DDBJ databases">
        <authorList>
            <person name="Kim H.J."/>
            <person name="Triplett B.A."/>
        </authorList>
    </citation>
    <scope>NUCLEOTIDE SEQUENCE [LARGE SCALE GENOMIC DNA]</scope>
    <source>
        <strain evidence="1 2">U15</strain>
    </source>
</reference>